<feature type="non-terminal residue" evidence="1">
    <location>
        <position position="116"/>
    </location>
</feature>
<sequence length="116" mass="13339">MWVLNEKRQISRLPSLFIVFHVVGISRKLGEKSISSSPSHITVNNRRFRQSDLHHQLKETRKGFRSGRTTTRNCTFCDEFFCDDIKFVVESEHLATNLAFSSRIMLIFCCGCVGSP</sequence>
<organism evidence="1 2">
    <name type="scientific">Linum tenue</name>
    <dbReference type="NCBI Taxonomy" id="586396"/>
    <lineage>
        <taxon>Eukaryota</taxon>
        <taxon>Viridiplantae</taxon>
        <taxon>Streptophyta</taxon>
        <taxon>Embryophyta</taxon>
        <taxon>Tracheophyta</taxon>
        <taxon>Spermatophyta</taxon>
        <taxon>Magnoliopsida</taxon>
        <taxon>eudicotyledons</taxon>
        <taxon>Gunneridae</taxon>
        <taxon>Pentapetalae</taxon>
        <taxon>rosids</taxon>
        <taxon>fabids</taxon>
        <taxon>Malpighiales</taxon>
        <taxon>Linaceae</taxon>
        <taxon>Linum</taxon>
    </lineage>
</organism>
<evidence type="ECO:0000313" key="1">
    <source>
        <dbReference type="EMBL" id="CAI0390083.1"/>
    </source>
</evidence>
<accession>A0AAV0I044</accession>
<comment type="caution">
    <text evidence="1">The sequence shown here is derived from an EMBL/GenBank/DDBJ whole genome shotgun (WGS) entry which is preliminary data.</text>
</comment>
<evidence type="ECO:0000313" key="2">
    <source>
        <dbReference type="Proteomes" id="UP001154282"/>
    </source>
</evidence>
<dbReference type="Proteomes" id="UP001154282">
    <property type="component" value="Unassembled WGS sequence"/>
</dbReference>
<gene>
    <name evidence="1" type="ORF">LITE_LOCUS6584</name>
</gene>
<dbReference type="EMBL" id="CAMGYJ010000003">
    <property type="protein sequence ID" value="CAI0390083.1"/>
    <property type="molecule type" value="Genomic_DNA"/>
</dbReference>
<proteinExistence type="predicted"/>
<keyword evidence="2" id="KW-1185">Reference proteome</keyword>
<reference evidence="1" key="1">
    <citation type="submission" date="2022-08" db="EMBL/GenBank/DDBJ databases">
        <authorList>
            <person name="Gutierrez-Valencia J."/>
        </authorList>
    </citation>
    <scope>NUCLEOTIDE SEQUENCE</scope>
</reference>
<dbReference type="AlphaFoldDB" id="A0AAV0I044"/>
<protein>
    <submittedName>
        <fullName evidence="1">Uncharacterized protein</fullName>
    </submittedName>
</protein>
<name>A0AAV0I044_9ROSI</name>